<accession>A0A7X3K4Y9</accession>
<sequence length="400" mass="43980">MRATIEVADIFRSAGPAYRAAHAGHLSLSQLKVMSAIETCRTAALGGHVEACSDCGHQRIAYNSCRNRHCPRCQGAAARTWLEVQEANLLPVGYFHVVFTLPAQVADIAFHNKALIYDLLFKAASETMLTIAADPKHLGARIGITAVLHTWGSAMTHHPHIHMIVPGGGITPDGRWISSRPAFLLPVRVLGALFRRLFMNRLIELHSAGKLAFFGKLAGLRDRRAFQRHLAPVRKKRWVVYAKAPFAGPEAVLAYLSRYTHRVAISNSRLIAFDGNEVTFRYKNYRSSGANRQQVMTLAADEFIRRFLVHVLPRGFHRIRHYGLLAGAARKDCLAQARDMLGVAPATDEPPAAETAPVPCPPCPCCGGTMVIIETFAAWCQPRGPPTARPSARETIHDPA</sequence>
<organism evidence="3 4">
    <name type="scientific">Devosia marina</name>
    <dbReference type="NCBI Taxonomy" id="2683198"/>
    <lineage>
        <taxon>Bacteria</taxon>
        <taxon>Pseudomonadati</taxon>
        <taxon>Pseudomonadota</taxon>
        <taxon>Alphaproteobacteria</taxon>
        <taxon>Hyphomicrobiales</taxon>
        <taxon>Devosiaceae</taxon>
        <taxon>Devosia</taxon>
    </lineage>
</organism>
<dbReference type="PANTHER" id="PTHR37023">
    <property type="entry name" value="TRANSPOSASE"/>
    <property type="match status" value="1"/>
</dbReference>
<comment type="caution">
    <text evidence="3">The sequence shown here is derived from an EMBL/GenBank/DDBJ whole genome shotgun (WGS) entry which is preliminary data.</text>
</comment>
<evidence type="ECO:0000313" key="3">
    <source>
        <dbReference type="EMBL" id="MVT01063.1"/>
    </source>
</evidence>
<dbReference type="NCBIfam" id="NF033538">
    <property type="entry name" value="transpos_IS91"/>
    <property type="match status" value="1"/>
</dbReference>
<dbReference type="GO" id="GO:0003677">
    <property type="term" value="F:DNA binding"/>
    <property type="evidence" value="ECO:0007669"/>
    <property type="project" value="InterPro"/>
</dbReference>
<evidence type="ECO:0000259" key="1">
    <source>
        <dbReference type="Pfam" id="PF04986"/>
    </source>
</evidence>
<dbReference type="AlphaFoldDB" id="A0A7X3K4Y9"/>
<feature type="domain" description="Transposase IS801/IS1294" evidence="1">
    <location>
        <begin position="143"/>
        <end position="329"/>
    </location>
</feature>
<gene>
    <name evidence="3" type="ORF">GO014_18805</name>
</gene>
<protein>
    <submittedName>
        <fullName evidence="3">IS91 family transposase</fullName>
    </submittedName>
</protein>
<proteinExistence type="predicted"/>
<keyword evidence="4" id="KW-1185">Reference proteome</keyword>
<feature type="domain" description="Transposase zinc-binding" evidence="2">
    <location>
        <begin position="10"/>
        <end position="101"/>
    </location>
</feature>
<dbReference type="EMBL" id="WQRF01000018">
    <property type="protein sequence ID" value="MVT01063.1"/>
    <property type="molecule type" value="Genomic_DNA"/>
</dbReference>
<dbReference type="Proteomes" id="UP000438106">
    <property type="component" value="Unassembled WGS sequence"/>
</dbReference>
<dbReference type="RefSeq" id="WP_343031019.1">
    <property type="nucleotide sequence ID" value="NZ_WQRF01000018.1"/>
</dbReference>
<dbReference type="GO" id="GO:0006313">
    <property type="term" value="P:DNA transposition"/>
    <property type="evidence" value="ECO:0007669"/>
    <property type="project" value="InterPro"/>
</dbReference>
<name>A0A7X3K4Y9_9HYPH</name>
<evidence type="ECO:0000259" key="2">
    <source>
        <dbReference type="Pfam" id="PF14319"/>
    </source>
</evidence>
<dbReference type="InterPro" id="IPR007069">
    <property type="entry name" value="Transposase_32"/>
</dbReference>
<dbReference type="PANTHER" id="PTHR37023:SF1">
    <property type="entry name" value="ISSOD25 TRANSPOSASE TNPA_ISSOD25"/>
    <property type="match status" value="1"/>
</dbReference>
<reference evidence="3 4" key="1">
    <citation type="submission" date="2019-12" db="EMBL/GenBank/DDBJ databases">
        <title>Devosia maris sp. nov., isolated from the deep seawater.</title>
        <authorList>
            <person name="Liu Y."/>
        </authorList>
    </citation>
    <scope>NUCLEOTIDE SEQUENCE [LARGE SCALE GENOMIC DNA]</scope>
    <source>
        <strain evidence="3 4">L53-10-65</strain>
    </source>
</reference>
<dbReference type="InterPro" id="IPR026889">
    <property type="entry name" value="Zn_Tnp"/>
</dbReference>
<dbReference type="GO" id="GO:0004803">
    <property type="term" value="F:transposase activity"/>
    <property type="evidence" value="ECO:0007669"/>
    <property type="project" value="InterPro"/>
</dbReference>
<evidence type="ECO:0000313" key="4">
    <source>
        <dbReference type="Proteomes" id="UP000438106"/>
    </source>
</evidence>
<dbReference type="InterPro" id="IPR054832">
    <property type="entry name" value="transpos_IS91"/>
</dbReference>
<dbReference type="Pfam" id="PF14319">
    <property type="entry name" value="Zn_Tnp_IS91"/>
    <property type="match status" value="1"/>
</dbReference>
<dbReference type="Pfam" id="PF04986">
    <property type="entry name" value="Y2_Tnp"/>
    <property type="match status" value="1"/>
</dbReference>